<comment type="caution">
    <text evidence="2">The sequence shown here is derived from an EMBL/GenBank/DDBJ whole genome shotgun (WGS) entry which is preliminary data.</text>
</comment>
<feature type="signal peptide" evidence="1">
    <location>
        <begin position="1"/>
        <end position="16"/>
    </location>
</feature>
<dbReference type="EMBL" id="JAHRHJ020000002">
    <property type="protein sequence ID" value="KAH9327258.1"/>
    <property type="molecule type" value="Genomic_DNA"/>
</dbReference>
<dbReference type="PANTHER" id="PTHR34132">
    <property type="entry name" value="EMB|CAB87627.1-RELATED"/>
    <property type="match status" value="1"/>
</dbReference>
<dbReference type="AlphaFoldDB" id="A0AA38LJP1"/>
<dbReference type="OMA" id="DSEICAP"/>
<dbReference type="Proteomes" id="UP000824469">
    <property type="component" value="Unassembled WGS sequence"/>
</dbReference>
<feature type="chain" id="PRO_5041267723" description="Methyltransferase-related protein" evidence="1">
    <location>
        <begin position="17"/>
        <end position="89"/>
    </location>
</feature>
<gene>
    <name evidence="2" type="ORF">KI387_007436</name>
</gene>
<keyword evidence="1" id="KW-0732">Signal</keyword>
<proteinExistence type="predicted"/>
<evidence type="ECO:0008006" key="4">
    <source>
        <dbReference type="Google" id="ProtNLM"/>
    </source>
</evidence>
<protein>
    <recommendedName>
        <fullName evidence="4">Methyltransferase-related protein</fullName>
    </recommendedName>
</protein>
<evidence type="ECO:0000313" key="3">
    <source>
        <dbReference type="Proteomes" id="UP000824469"/>
    </source>
</evidence>
<evidence type="ECO:0000256" key="1">
    <source>
        <dbReference type="SAM" id="SignalP"/>
    </source>
</evidence>
<keyword evidence="3" id="KW-1185">Reference proteome</keyword>
<sequence>MCPLRIILIFLSASLAGFVAWRSFSSKENDTDDLAIANNDGDDESRETKPLAQTCNKFSLGFWTLVDMASGQYLWRNMVGNNKKDVKAN</sequence>
<reference evidence="2 3" key="1">
    <citation type="journal article" date="2021" name="Nat. Plants">
        <title>The Taxus genome provides insights into paclitaxel biosynthesis.</title>
        <authorList>
            <person name="Xiong X."/>
            <person name="Gou J."/>
            <person name="Liao Q."/>
            <person name="Li Y."/>
            <person name="Zhou Q."/>
            <person name="Bi G."/>
            <person name="Li C."/>
            <person name="Du R."/>
            <person name="Wang X."/>
            <person name="Sun T."/>
            <person name="Guo L."/>
            <person name="Liang H."/>
            <person name="Lu P."/>
            <person name="Wu Y."/>
            <person name="Zhang Z."/>
            <person name="Ro D.K."/>
            <person name="Shang Y."/>
            <person name="Huang S."/>
            <person name="Yan J."/>
        </authorList>
    </citation>
    <scope>NUCLEOTIDE SEQUENCE [LARGE SCALE GENOMIC DNA]</scope>
    <source>
        <strain evidence="2">Ta-2019</strain>
    </source>
</reference>
<evidence type="ECO:0000313" key="2">
    <source>
        <dbReference type="EMBL" id="KAH9327258.1"/>
    </source>
</evidence>
<name>A0AA38LJP1_TAXCH</name>
<dbReference type="PANTHER" id="PTHR34132:SF4">
    <property type="entry name" value="EXPRESSED PROTEIN"/>
    <property type="match status" value="1"/>
</dbReference>
<accession>A0AA38LJP1</accession>
<organism evidence="2 3">
    <name type="scientific">Taxus chinensis</name>
    <name type="common">Chinese yew</name>
    <name type="synonym">Taxus wallichiana var. chinensis</name>
    <dbReference type="NCBI Taxonomy" id="29808"/>
    <lineage>
        <taxon>Eukaryota</taxon>
        <taxon>Viridiplantae</taxon>
        <taxon>Streptophyta</taxon>
        <taxon>Embryophyta</taxon>
        <taxon>Tracheophyta</taxon>
        <taxon>Spermatophyta</taxon>
        <taxon>Pinopsida</taxon>
        <taxon>Pinidae</taxon>
        <taxon>Conifers II</taxon>
        <taxon>Cupressales</taxon>
        <taxon>Taxaceae</taxon>
        <taxon>Taxus</taxon>
    </lineage>
</organism>